<name>A0ABW0YUA5_9ACTN</name>
<comment type="caution">
    <text evidence="6">The sequence shown here is derived from an EMBL/GenBank/DDBJ whole genome shotgun (WGS) entry which is preliminary data.</text>
</comment>
<dbReference type="PANTHER" id="PTHR43248:SF29">
    <property type="entry name" value="TRIPEPTIDYL AMINOPEPTIDASE"/>
    <property type="match status" value="1"/>
</dbReference>
<protein>
    <submittedName>
        <fullName evidence="6">Alpha/beta hydrolase</fullName>
    </submittedName>
</protein>
<gene>
    <name evidence="6" type="ORF">ACFP1Z_02620</name>
</gene>
<evidence type="ECO:0000313" key="6">
    <source>
        <dbReference type="EMBL" id="MFC5719077.1"/>
    </source>
</evidence>
<proteinExistence type="inferred from homology"/>
<evidence type="ECO:0000256" key="1">
    <source>
        <dbReference type="ARBA" id="ARBA00010088"/>
    </source>
</evidence>
<evidence type="ECO:0000259" key="5">
    <source>
        <dbReference type="Pfam" id="PF08386"/>
    </source>
</evidence>
<evidence type="ECO:0000256" key="3">
    <source>
        <dbReference type="ARBA" id="ARBA00022801"/>
    </source>
</evidence>
<dbReference type="InterPro" id="IPR013595">
    <property type="entry name" value="Pept_S33_TAP-like_C"/>
</dbReference>
<dbReference type="SUPFAM" id="SSF53474">
    <property type="entry name" value="alpha/beta-Hydrolases"/>
    <property type="match status" value="1"/>
</dbReference>
<dbReference type="Proteomes" id="UP001596083">
    <property type="component" value="Unassembled WGS sequence"/>
</dbReference>
<dbReference type="InterPro" id="IPR051601">
    <property type="entry name" value="Serine_prot/Carboxylest_S33"/>
</dbReference>
<dbReference type="Pfam" id="PF08386">
    <property type="entry name" value="Abhydrolase_4"/>
    <property type="match status" value="1"/>
</dbReference>
<evidence type="ECO:0000313" key="7">
    <source>
        <dbReference type="Proteomes" id="UP001596083"/>
    </source>
</evidence>
<dbReference type="PROSITE" id="PS51257">
    <property type="entry name" value="PROKAR_LIPOPROTEIN"/>
    <property type="match status" value="1"/>
</dbReference>
<dbReference type="InterPro" id="IPR029058">
    <property type="entry name" value="AB_hydrolase_fold"/>
</dbReference>
<dbReference type="EMBL" id="JBHSPB010000001">
    <property type="protein sequence ID" value="MFC5719077.1"/>
    <property type="molecule type" value="Genomic_DNA"/>
</dbReference>
<dbReference type="PANTHER" id="PTHR43248">
    <property type="entry name" value="2-SUCCINYL-6-HYDROXY-2,4-CYCLOHEXADIENE-1-CARBOXYLATE SYNTHASE"/>
    <property type="match status" value="1"/>
</dbReference>
<keyword evidence="3 6" id="KW-0378">Hydrolase</keyword>
<organism evidence="6 7">
    <name type="scientific">Streptomyces gamaensis</name>
    <dbReference type="NCBI Taxonomy" id="1763542"/>
    <lineage>
        <taxon>Bacteria</taxon>
        <taxon>Bacillati</taxon>
        <taxon>Actinomycetota</taxon>
        <taxon>Actinomycetes</taxon>
        <taxon>Kitasatosporales</taxon>
        <taxon>Streptomycetaceae</taxon>
        <taxon>Streptomyces</taxon>
    </lineage>
</organism>
<dbReference type="RefSeq" id="WP_390314057.1">
    <property type="nucleotide sequence ID" value="NZ_JBHSPB010000001.1"/>
</dbReference>
<dbReference type="Gene3D" id="3.40.50.1820">
    <property type="entry name" value="alpha/beta hydrolase"/>
    <property type="match status" value="1"/>
</dbReference>
<sequence length="509" mass="54611">MRSSPRLRNVLLPALSLACAAATLSAAPARADGPGAPPRLDWRPCAKAEGEVTDAHGPARECATLSVPLDYREAGGRRLGLAVSRLRSDHPDARRGTLLLIAGGPGGSGVGMLARRGTQLRQQTHGAYDIVSLDPRGTGGSPGADCGLSPADREITTFRPWPAADGSIGANVATARRIADACARDGGPVLRSLSTVNEVRDLDRFRQALGERRLSAYGLSYGTYVGAVYAQKYPQHTDRWVLDSNADPDPERVERAWVANFAVGAEDRFPDFAKWASDPARGTDRLARTPQEVRDRFLSLASQLDREPRRFDDTKKLLTGNALRQQMQLALYNDEQFPGFARLMAAAGDGGSAPLKVPDPQPKPMEQRDAAVFLGVVCNDVRWPRAVPGYVRAVAVDRVAHPLTAGMPANVMPCAFWKGGPVEKPVRITPDGPSNVLLLQGLRDPATPYSGALKMRAAFGDRARMVTVDAGGHAMYLANGNSCGDRAVTEFLVTGKRPEQDIACPAETR</sequence>
<feature type="chain" id="PRO_5046753394" evidence="4">
    <location>
        <begin position="32"/>
        <end position="509"/>
    </location>
</feature>
<keyword evidence="7" id="KW-1185">Reference proteome</keyword>
<dbReference type="GO" id="GO:0016787">
    <property type="term" value="F:hydrolase activity"/>
    <property type="evidence" value="ECO:0007669"/>
    <property type="project" value="UniProtKB-KW"/>
</dbReference>
<accession>A0ABW0YUA5</accession>
<evidence type="ECO:0000256" key="4">
    <source>
        <dbReference type="SAM" id="SignalP"/>
    </source>
</evidence>
<evidence type="ECO:0000256" key="2">
    <source>
        <dbReference type="ARBA" id="ARBA00022729"/>
    </source>
</evidence>
<feature type="domain" description="Peptidase S33 tripeptidyl aminopeptidase-like C-terminal" evidence="5">
    <location>
        <begin position="409"/>
        <end position="504"/>
    </location>
</feature>
<reference evidence="7" key="1">
    <citation type="journal article" date="2019" name="Int. J. Syst. Evol. Microbiol.">
        <title>The Global Catalogue of Microorganisms (GCM) 10K type strain sequencing project: providing services to taxonomists for standard genome sequencing and annotation.</title>
        <authorList>
            <consortium name="The Broad Institute Genomics Platform"/>
            <consortium name="The Broad Institute Genome Sequencing Center for Infectious Disease"/>
            <person name="Wu L."/>
            <person name="Ma J."/>
        </authorList>
    </citation>
    <scope>NUCLEOTIDE SEQUENCE [LARGE SCALE GENOMIC DNA]</scope>
    <source>
        <strain evidence="7">CGMCC 4.7304</strain>
    </source>
</reference>
<keyword evidence="2 4" id="KW-0732">Signal</keyword>
<comment type="similarity">
    <text evidence="1">Belongs to the peptidase S33 family.</text>
</comment>
<feature type="signal peptide" evidence="4">
    <location>
        <begin position="1"/>
        <end position="31"/>
    </location>
</feature>